<evidence type="ECO:0000256" key="7">
    <source>
        <dbReference type="PROSITE-ProRule" id="PRU00206"/>
    </source>
</evidence>
<evidence type="ECO:0000256" key="6">
    <source>
        <dbReference type="ARBA" id="ARBA00023180"/>
    </source>
</evidence>
<dbReference type="SUPFAM" id="SSF57586">
    <property type="entry name" value="TNF receptor-like"/>
    <property type="match status" value="1"/>
</dbReference>
<feature type="chain" id="PRO_5045295153" description="TNFR-Cys domain-containing protein" evidence="8">
    <location>
        <begin position="24"/>
        <end position="133"/>
    </location>
</feature>
<feature type="domain" description="TNFR-Cys" evidence="9">
    <location>
        <begin position="54"/>
        <end position="92"/>
    </location>
</feature>
<dbReference type="PROSITE" id="PS50050">
    <property type="entry name" value="TNFR_NGFR_2"/>
    <property type="match status" value="1"/>
</dbReference>
<protein>
    <recommendedName>
        <fullName evidence="9">TNFR-Cys domain-containing protein</fullName>
    </recommendedName>
</protein>
<name>A0ABV0WX26_9TELE</name>
<evidence type="ECO:0000313" key="11">
    <source>
        <dbReference type="Proteomes" id="UP001444071"/>
    </source>
</evidence>
<keyword evidence="5" id="KW-0675">Receptor</keyword>
<evidence type="ECO:0000259" key="9">
    <source>
        <dbReference type="PROSITE" id="PS50050"/>
    </source>
</evidence>
<dbReference type="PANTHER" id="PTHR46330:SF6">
    <property type="entry name" value="HEMATOPOIETIC DEATH RECEPTOR-RELATED"/>
    <property type="match status" value="1"/>
</dbReference>
<dbReference type="InterPro" id="IPR001368">
    <property type="entry name" value="TNFR/NGFR_Cys_rich_reg"/>
</dbReference>
<comment type="caution">
    <text evidence="7">Lacks conserved residue(s) required for the propagation of feature annotation.</text>
</comment>
<dbReference type="PANTHER" id="PTHR46330">
    <property type="entry name" value="TUMOR NECROSIS FACTOR RECEPTOR SUPERFAMILY MEMBER 10B"/>
    <property type="match status" value="1"/>
</dbReference>
<proteinExistence type="predicted"/>
<comment type="subcellular location">
    <subcellularLocation>
        <location evidence="1">Membrane</location>
    </subcellularLocation>
</comment>
<evidence type="ECO:0000256" key="2">
    <source>
        <dbReference type="ARBA" id="ARBA00022737"/>
    </source>
</evidence>
<accession>A0ABV0WX26</accession>
<keyword evidence="8" id="KW-0732">Signal</keyword>
<feature type="repeat" description="TNFR-Cys" evidence="7">
    <location>
        <begin position="54"/>
        <end position="92"/>
    </location>
</feature>
<dbReference type="PROSITE" id="PS00652">
    <property type="entry name" value="TNFR_NGFR_1"/>
    <property type="match status" value="1"/>
</dbReference>
<dbReference type="EMBL" id="JAHRIM010071643">
    <property type="protein sequence ID" value="MEQ2273388.1"/>
    <property type="molecule type" value="Genomic_DNA"/>
</dbReference>
<evidence type="ECO:0000256" key="1">
    <source>
        <dbReference type="ARBA" id="ARBA00004370"/>
    </source>
</evidence>
<reference evidence="10 11" key="1">
    <citation type="submission" date="2021-06" db="EMBL/GenBank/DDBJ databases">
        <authorList>
            <person name="Palmer J.M."/>
        </authorList>
    </citation>
    <scope>NUCLEOTIDE SEQUENCE [LARGE SCALE GENOMIC DNA]</scope>
    <source>
        <strain evidence="10 11">XR_2019</strain>
        <tissue evidence="10">Muscle</tissue>
    </source>
</reference>
<keyword evidence="4 7" id="KW-1015">Disulfide bond</keyword>
<evidence type="ECO:0000313" key="10">
    <source>
        <dbReference type="EMBL" id="MEQ2273388.1"/>
    </source>
</evidence>
<dbReference type="Gene3D" id="2.10.50.10">
    <property type="entry name" value="Tumor Necrosis Factor Receptor, subunit A, domain 2"/>
    <property type="match status" value="1"/>
</dbReference>
<dbReference type="InterPro" id="IPR052491">
    <property type="entry name" value="TNFRSF10"/>
</dbReference>
<keyword evidence="2" id="KW-0677">Repeat</keyword>
<comment type="caution">
    <text evidence="10">The sequence shown here is derived from an EMBL/GenBank/DDBJ whole genome shotgun (WGS) entry which is preliminary data.</text>
</comment>
<keyword evidence="6" id="KW-0325">Glycoprotein</keyword>
<evidence type="ECO:0000256" key="8">
    <source>
        <dbReference type="SAM" id="SignalP"/>
    </source>
</evidence>
<keyword evidence="3" id="KW-0472">Membrane</keyword>
<gene>
    <name evidence="10" type="ORF">XENORESO_003374</name>
</gene>
<keyword evidence="11" id="KW-1185">Reference proteome</keyword>
<dbReference type="CDD" id="cd00185">
    <property type="entry name" value="TNFRSF"/>
    <property type="match status" value="1"/>
</dbReference>
<dbReference type="Proteomes" id="UP001444071">
    <property type="component" value="Unassembled WGS sequence"/>
</dbReference>
<evidence type="ECO:0000256" key="5">
    <source>
        <dbReference type="ARBA" id="ARBA00023170"/>
    </source>
</evidence>
<dbReference type="SMART" id="SM00208">
    <property type="entry name" value="TNFR"/>
    <property type="match status" value="1"/>
</dbReference>
<organism evidence="10 11">
    <name type="scientific">Xenotaenia resolanae</name>
    <dbReference type="NCBI Taxonomy" id="208358"/>
    <lineage>
        <taxon>Eukaryota</taxon>
        <taxon>Metazoa</taxon>
        <taxon>Chordata</taxon>
        <taxon>Craniata</taxon>
        <taxon>Vertebrata</taxon>
        <taxon>Euteleostomi</taxon>
        <taxon>Actinopterygii</taxon>
        <taxon>Neopterygii</taxon>
        <taxon>Teleostei</taxon>
        <taxon>Neoteleostei</taxon>
        <taxon>Acanthomorphata</taxon>
        <taxon>Ovalentaria</taxon>
        <taxon>Atherinomorphae</taxon>
        <taxon>Cyprinodontiformes</taxon>
        <taxon>Goodeidae</taxon>
        <taxon>Xenotaenia</taxon>
    </lineage>
</organism>
<sequence>MDLMLVVSLILALVFTRQSLIEATEQVQDLCLSICLPGTYKAGSCEHGKHLCKQCSAGTFTAINNTIEKCLRCHHCTTGAKKQCTTTSNVVCKCEDGSFNQNADCEKCSTATANDFENEDFMEMCWSCGRHGN</sequence>
<evidence type="ECO:0000256" key="4">
    <source>
        <dbReference type="ARBA" id="ARBA00023157"/>
    </source>
</evidence>
<feature type="disulfide bond" evidence="7">
    <location>
        <begin position="55"/>
        <end position="70"/>
    </location>
</feature>
<evidence type="ECO:0000256" key="3">
    <source>
        <dbReference type="ARBA" id="ARBA00023136"/>
    </source>
</evidence>
<feature type="signal peptide" evidence="8">
    <location>
        <begin position="1"/>
        <end position="23"/>
    </location>
</feature>